<protein>
    <submittedName>
        <fullName evidence="1">XRE family transcriptional regulator</fullName>
    </submittedName>
</protein>
<sequence length="308" mass="35482">MAYYTIGELIRDTRERRHYSQEELCYGICTASTLSRIENGLQTPGKKILEGLLQRLGIVDRIYNVFLNRQEREGYELEQQLTSCLGNRDFEQAERLAASIEARIQGHRGNSVHLKMEKQYLAFAKVLIEKEKGKKAEWVLKELLHTIHMTMPDFDGIHIRSRLLTYHEITILNNIGCAYYNLGRVLEGIQLLYGLKEYIESHTLHGDEISDKYPMILQNLSSWLGREGMHKDALKLCQAGIDYCIEYGKLHTFPMLLCNKACALAALEQYDVALEFFGQSIAVFQAINQHECAEQVKKYAMIHYGILI</sequence>
<evidence type="ECO:0000313" key="1">
    <source>
        <dbReference type="EMBL" id="TGY96754.1"/>
    </source>
</evidence>
<name>A0AC61RYB5_9FIRM</name>
<accession>A0AC61RYB5</accession>
<reference evidence="1" key="1">
    <citation type="submission" date="2019-04" db="EMBL/GenBank/DDBJ databases">
        <title>Microbes associate with the intestines of laboratory mice.</title>
        <authorList>
            <person name="Navarre W."/>
            <person name="Wong E."/>
            <person name="Huang K."/>
            <person name="Tropini C."/>
            <person name="Ng K."/>
            <person name="Yu B."/>
        </authorList>
    </citation>
    <scope>NUCLEOTIDE SEQUENCE</scope>
    <source>
        <strain evidence="1">NM01_1-7b</strain>
    </source>
</reference>
<keyword evidence="2" id="KW-1185">Reference proteome</keyword>
<gene>
    <name evidence="1" type="ORF">E5329_08285</name>
</gene>
<dbReference type="EMBL" id="SRYA01000013">
    <property type="protein sequence ID" value="TGY96754.1"/>
    <property type="molecule type" value="Genomic_DNA"/>
</dbReference>
<dbReference type="Proteomes" id="UP000304953">
    <property type="component" value="Unassembled WGS sequence"/>
</dbReference>
<organism evidence="1 2">
    <name type="scientific">Petralouisia muris</name>
    <dbReference type="NCBI Taxonomy" id="3032872"/>
    <lineage>
        <taxon>Bacteria</taxon>
        <taxon>Bacillati</taxon>
        <taxon>Bacillota</taxon>
        <taxon>Clostridia</taxon>
        <taxon>Lachnospirales</taxon>
        <taxon>Lachnospiraceae</taxon>
        <taxon>Petralouisia</taxon>
    </lineage>
</organism>
<comment type="caution">
    <text evidence="1">The sequence shown here is derived from an EMBL/GenBank/DDBJ whole genome shotgun (WGS) entry which is preliminary data.</text>
</comment>
<proteinExistence type="predicted"/>
<evidence type="ECO:0000313" key="2">
    <source>
        <dbReference type="Proteomes" id="UP000304953"/>
    </source>
</evidence>